<dbReference type="GO" id="GO:0000324">
    <property type="term" value="C:fungal-type vacuole"/>
    <property type="evidence" value="ECO:0007669"/>
    <property type="project" value="TreeGrafter"/>
</dbReference>
<evidence type="ECO:0000313" key="16">
    <source>
        <dbReference type="Proteomes" id="UP000242381"/>
    </source>
</evidence>
<evidence type="ECO:0000256" key="11">
    <source>
        <dbReference type="PIRSR" id="PIRSR600101-1"/>
    </source>
</evidence>
<evidence type="ECO:0000256" key="7">
    <source>
        <dbReference type="ARBA" id="ARBA00022801"/>
    </source>
</evidence>
<gene>
    <name evidence="15" type="ORF">BCV71DRAFT_227682</name>
</gene>
<dbReference type="EC" id="3.4.19.13" evidence="13"/>
<feature type="transmembrane region" description="Helical" evidence="14">
    <location>
        <begin position="24"/>
        <end position="46"/>
    </location>
</feature>
<keyword evidence="6 13" id="KW-0808">Transferase</keyword>
<dbReference type="AlphaFoldDB" id="A0A1X0RZ30"/>
<dbReference type="GO" id="GO:0006508">
    <property type="term" value="P:proteolysis"/>
    <property type="evidence" value="ECO:0007669"/>
    <property type="project" value="UniProtKB-KW"/>
</dbReference>
<comment type="catalytic activity">
    <reaction evidence="2 13">
        <text>glutathione + H2O = L-cysteinylglycine + L-glutamate</text>
        <dbReference type="Rhea" id="RHEA:28807"/>
        <dbReference type="ChEBI" id="CHEBI:15377"/>
        <dbReference type="ChEBI" id="CHEBI:29985"/>
        <dbReference type="ChEBI" id="CHEBI:57925"/>
        <dbReference type="ChEBI" id="CHEBI:61694"/>
        <dbReference type="EC" id="3.4.19.13"/>
    </reaction>
</comment>
<evidence type="ECO:0000256" key="14">
    <source>
        <dbReference type="SAM" id="Phobius"/>
    </source>
</evidence>
<evidence type="ECO:0000313" key="15">
    <source>
        <dbReference type="EMBL" id="ORE17161.1"/>
    </source>
</evidence>
<dbReference type="NCBIfam" id="TIGR00066">
    <property type="entry name" value="g_glut_trans"/>
    <property type="match status" value="1"/>
</dbReference>
<comment type="catalytic activity">
    <reaction evidence="1 13">
        <text>an S-substituted glutathione + H2O = an S-substituted L-cysteinylglycine + L-glutamate</text>
        <dbReference type="Rhea" id="RHEA:59468"/>
        <dbReference type="ChEBI" id="CHEBI:15377"/>
        <dbReference type="ChEBI" id="CHEBI:29985"/>
        <dbReference type="ChEBI" id="CHEBI:90779"/>
        <dbReference type="ChEBI" id="CHEBI:143103"/>
        <dbReference type="EC" id="3.4.19.13"/>
    </reaction>
</comment>
<dbReference type="EMBL" id="KV921363">
    <property type="protein sequence ID" value="ORE17161.1"/>
    <property type="molecule type" value="Genomic_DNA"/>
</dbReference>
<proteinExistence type="inferred from homology"/>
<dbReference type="SUPFAM" id="SSF56235">
    <property type="entry name" value="N-terminal nucleophile aminohydrolases (Ntn hydrolases)"/>
    <property type="match status" value="1"/>
</dbReference>
<dbReference type="FunFam" id="1.10.246.130:FF:000005">
    <property type="entry name" value="Gamma-glutamyltranspeptidase 1, putative"/>
    <property type="match status" value="1"/>
</dbReference>
<comment type="similarity">
    <text evidence="4">Belongs to the gamma-glutamyltransferase family.</text>
</comment>
<dbReference type="InterPro" id="IPR043138">
    <property type="entry name" value="GGT_lsub"/>
</dbReference>
<dbReference type="GO" id="GO:0006751">
    <property type="term" value="P:glutathione catabolic process"/>
    <property type="evidence" value="ECO:0007669"/>
    <property type="project" value="UniProtKB-UniRule"/>
</dbReference>
<dbReference type="EC" id="2.3.2.2" evidence="13"/>
<dbReference type="InterPro" id="IPR000101">
    <property type="entry name" value="GGT_peptidase"/>
</dbReference>
<keyword evidence="7 13" id="KW-0378">Hydrolase</keyword>
<feature type="binding site" evidence="12">
    <location>
        <position position="444"/>
    </location>
    <ligand>
        <name>L-glutamate</name>
        <dbReference type="ChEBI" id="CHEBI:29985"/>
    </ligand>
</feature>
<accession>A0A1X0RZ30</accession>
<evidence type="ECO:0000256" key="9">
    <source>
        <dbReference type="ARBA" id="ARBA00023315"/>
    </source>
</evidence>
<feature type="active site" description="Nucleophile" evidence="11">
    <location>
        <position position="402"/>
    </location>
</feature>
<keyword evidence="14" id="KW-0472">Membrane</keyword>
<comment type="catalytic activity">
    <reaction evidence="10 13">
        <text>an N-terminal (5-L-glutamyl)-[peptide] + an alpha-amino acid = 5-L-glutamyl amino acid + an N-terminal L-alpha-aminoacyl-[peptide]</text>
        <dbReference type="Rhea" id="RHEA:23904"/>
        <dbReference type="Rhea" id="RHEA-COMP:9780"/>
        <dbReference type="Rhea" id="RHEA-COMP:9795"/>
        <dbReference type="ChEBI" id="CHEBI:77644"/>
        <dbReference type="ChEBI" id="CHEBI:78597"/>
        <dbReference type="ChEBI" id="CHEBI:78599"/>
        <dbReference type="ChEBI" id="CHEBI:78608"/>
        <dbReference type="EC" id="2.3.2.2"/>
    </reaction>
</comment>
<dbReference type="UniPathway" id="UPA00204"/>
<dbReference type="PANTHER" id="PTHR11686">
    <property type="entry name" value="GAMMA GLUTAMYL TRANSPEPTIDASE"/>
    <property type="match status" value="1"/>
</dbReference>
<evidence type="ECO:0000256" key="3">
    <source>
        <dbReference type="ARBA" id="ARBA00005115"/>
    </source>
</evidence>
<dbReference type="InterPro" id="IPR043137">
    <property type="entry name" value="GGT_ssub_C"/>
</dbReference>
<dbReference type="GO" id="GO:0036374">
    <property type="term" value="F:glutathione hydrolase activity"/>
    <property type="evidence" value="ECO:0007669"/>
    <property type="project" value="UniProtKB-UniRule"/>
</dbReference>
<feature type="binding site" evidence="12">
    <location>
        <begin position="420"/>
        <end position="422"/>
    </location>
    <ligand>
        <name>L-glutamate</name>
        <dbReference type="ChEBI" id="CHEBI:29985"/>
    </ligand>
</feature>
<reference evidence="15 16" key="1">
    <citation type="journal article" date="2016" name="Proc. Natl. Acad. Sci. U.S.A.">
        <title>Lipid metabolic changes in an early divergent fungus govern the establishment of a mutualistic symbiosis with endobacteria.</title>
        <authorList>
            <person name="Lastovetsky O.A."/>
            <person name="Gaspar M.L."/>
            <person name="Mondo S.J."/>
            <person name="LaButti K.M."/>
            <person name="Sandor L."/>
            <person name="Grigoriev I.V."/>
            <person name="Henry S.A."/>
            <person name="Pawlowska T.E."/>
        </authorList>
    </citation>
    <scope>NUCLEOTIDE SEQUENCE [LARGE SCALE GENOMIC DNA]</scope>
    <source>
        <strain evidence="15 16">ATCC 11559</strain>
    </source>
</reference>
<name>A0A1X0RZ30_RHIZD</name>
<dbReference type="Gene3D" id="3.60.20.40">
    <property type="match status" value="1"/>
</dbReference>
<dbReference type="GO" id="GO:0005886">
    <property type="term" value="C:plasma membrane"/>
    <property type="evidence" value="ECO:0007669"/>
    <property type="project" value="TreeGrafter"/>
</dbReference>
<keyword evidence="5" id="KW-0645">Protease</keyword>
<evidence type="ECO:0000256" key="6">
    <source>
        <dbReference type="ARBA" id="ARBA00022679"/>
    </source>
</evidence>
<evidence type="ECO:0000256" key="5">
    <source>
        <dbReference type="ARBA" id="ARBA00022670"/>
    </source>
</evidence>
<dbReference type="Gene3D" id="1.10.246.130">
    <property type="match status" value="1"/>
</dbReference>
<evidence type="ECO:0000256" key="1">
    <source>
        <dbReference type="ARBA" id="ARBA00001049"/>
    </source>
</evidence>
<evidence type="ECO:0000256" key="13">
    <source>
        <dbReference type="RuleBase" id="RU368068"/>
    </source>
</evidence>
<feature type="binding site" evidence="12">
    <location>
        <position position="133"/>
    </location>
    <ligand>
        <name>L-glutamate</name>
        <dbReference type="ChEBI" id="CHEBI:29985"/>
    </ligand>
</feature>
<feature type="binding site" evidence="12">
    <location>
        <position position="494"/>
    </location>
    <ligand>
        <name>L-glutamate</name>
        <dbReference type="ChEBI" id="CHEBI:29985"/>
    </ligand>
</feature>
<sequence>MSDIEEYQPLFGQKKNKRSTLQKYGYYIATGVVLFTASLFLGHFVYESNVQLDSPVEFVGHIAKGTKGAVAVEAEQCSNIGVEILKKGGNAVDAAIASTLCIGVIDTFATGIGGGGFMLIRSPNGTFEFIDFRETAPAGATEDMFVKNPMLAQHGGLSVAVPGELRGLELAHKRHGKLSWHTLFEPSIHLAREGFKVTPLLEIRLLSEQGWMSNLTEWTDIYYKNGRPAKAGEIIKSPRLADTLESVAKYGADAFYEGKIAESLVEKIQSSGGIVTLDDFKGYTPVIRPTISTFYNGRKVITTSEPTSGRVLISVLNLIERFQFKVEGLTGLNVHRLLEALKFGAAFRTELADPDFIDNRDRKDELSTKDYAASIRQKITDDKTHDVLYYGPKFDNIESHGTMHLSVVDEDDGAVALTSTVNLMFGSHLLDERTGVVLNDQMDDFSIPGTPNKFGLYPSKYNYIAPKKRPLSSITPAIIERDGLLEMVLGGSGGSFIPTATLHAIINVLEYGKDVYSAVASPRVHHQLMPNMAITEHGFDKRIEKELIKRNHTIFRLPSKYCVSAVQIIKRNEDGTIEAASDPRKMGLAAAY</sequence>
<evidence type="ECO:0000256" key="12">
    <source>
        <dbReference type="PIRSR" id="PIRSR600101-2"/>
    </source>
</evidence>
<keyword evidence="8" id="KW-0325">Glycoprotein</keyword>
<keyword evidence="14" id="KW-1133">Transmembrane helix</keyword>
<evidence type="ECO:0000256" key="4">
    <source>
        <dbReference type="ARBA" id="ARBA00009381"/>
    </source>
</evidence>
<dbReference type="GO" id="GO:0103068">
    <property type="term" value="F:leukotriene C4 gamma-glutamyl transferase activity"/>
    <property type="evidence" value="ECO:0007669"/>
    <property type="project" value="UniProtKB-EC"/>
</dbReference>
<protein>
    <recommendedName>
        <fullName evidence="13">Glutathione hydrolase</fullName>
        <ecNumber evidence="13">2.3.2.2</ecNumber>
        <ecNumber evidence="13">3.4.19.13</ecNumber>
    </recommendedName>
    <alternativeName>
        <fullName evidence="13">Gamma-glutamyltransferase</fullName>
    </alternativeName>
    <alternativeName>
        <fullName evidence="13">Gamma-glutamyltranspeptidase</fullName>
    </alternativeName>
</protein>
<keyword evidence="14" id="KW-0812">Transmembrane</keyword>
<evidence type="ECO:0000256" key="8">
    <source>
        <dbReference type="ARBA" id="ARBA00023180"/>
    </source>
</evidence>
<evidence type="ECO:0000256" key="2">
    <source>
        <dbReference type="ARBA" id="ARBA00001089"/>
    </source>
</evidence>
<dbReference type="FunFam" id="3.60.20.40:FF:000001">
    <property type="entry name" value="Gamma-glutamyltranspeptidase 1"/>
    <property type="match status" value="1"/>
</dbReference>
<dbReference type="InterPro" id="IPR029055">
    <property type="entry name" value="Ntn_hydrolases_N"/>
</dbReference>
<comment type="pathway">
    <text evidence="3 13">Sulfur metabolism; glutathione metabolism.</text>
</comment>
<dbReference type="VEuPathDB" id="FungiDB:BCV72DRAFT_256954"/>
<dbReference type="OMA" id="SFWPRTW"/>
<keyword evidence="9 13" id="KW-0012">Acyltransferase</keyword>
<dbReference type="PRINTS" id="PR01210">
    <property type="entry name" value="GGTRANSPTASE"/>
</dbReference>
<dbReference type="Pfam" id="PF01019">
    <property type="entry name" value="G_glu_transpept"/>
    <property type="match status" value="1"/>
</dbReference>
<organism evidence="15 16">
    <name type="scientific">Rhizopus microsporus</name>
    <dbReference type="NCBI Taxonomy" id="58291"/>
    <lineage>
        <taxon>Eukaryota</taxon>
        <taxon>Fungi</taxon>
        <taxon>Fungi incertae sedis</taxon>
        <taxon>Mucoromycota</taxon>
        <taxon>Mucoromycotina</taxon>
        <taxon>Mucoromycetes</taxon>
        <taxon>Mucorales</taxon>
        <taxon>Mucorineae</taxon>
        <taxon>Rhizopodaceae</taxon>
        <taxon>Rhizopus</taxon>
    </lineage>
</organism>
<dbReference type="Proteomes" id="UP000242381">
    <property type="component" value="Unassembled WGS sequence"/>
</dbReference>
<comment type="function">
    <text evidence="13">Cleaves the gamma-glutamyl peptide bond of glutathione and glutathione conjugates.</text>
</comment>
<feature type="binding site" evidence="12">
    <location>
        <begin position="472"/>
        <end position="473"/>
    </location>
    <ligand>
        <name>L-glutamate</name>
        <dbReference type="ChEBI" id="CHEBI:29985"/>
    </ligand>
</feature>
<evidence type="ECO:0000256" key="10">
    <source>
        <dbReference type="ARBA" id="ARBA00047417"/>
    </source>
</evidence>
<dbReference type="PANTHER" id="PTHR11686:SF9">
    <property type="entry name" value="RE13973P"/>
    <property type="match status" value="1"/>
</dbReference>